<evidence type="ECO:0000256" key="5">
    <source>
        <dbReference type="ARBA" id="ARBA00023159"/>
    </source>
</evidence>
<keyword evidence="3" id="KW-0597">Phosphoprotein</keyword>
<feature type="compositionally biased region" description="Polar residues" evidence="8">
    <location>
        <begin position="390"/>
        <end position="400"/>
    </location>
</feature>
<gene>
    <name evidence="10" type="ORF">CPB83DRAFT_884676</name>
</gene>
<organism evidence="10 11">
    <name type="scientific">Crepidotus variabilis</name>
    <dbReference type="NCBI Taxonomy" id="179855"/>
    <lineage>
        <taxon>Eukaryota</taxon>
        <taxon>Fungi</taxon>
        <taxon>Dikarya</taxon>
        <taxon>Basidiomycota</taxon>
        <taxon>Agaricomycotina</taxon>
        <taxon>Agaricomycetes</taxon>
        <taxon>Agaricomycetidae</taxon>
        <taxon>Agaricales</taxon>
        <taxon>Agaricineae</taxon>
        <taxon>Crepidotaceae</taxon>
        <taxon>Crepidotus</taxon>
    </lineage>
</organism>
<dbReference type="PANTHER" id="PTHR15970">
    <property type="entry name" value="ELL-ASSOCIATED FACTOR EAF"/>
    <property type="match status" value="1"/>
</dbReference>
<protein>
    <submittedName>
        <fullName evidence="10">RNA polymerase II transcription elongation factor-domain-containing protein</fullName>
    </submittedName>
</protein>
<evidence type="ECO:0000256" key="3">
    <source>
        <dbReference type="ARBA" id="ARBA00022553"/>
    </source>
</evidence>
<sequence length="545" mass="58189">MATSSISWMPSQGRHPVNIGPSLSRAVKARKQKDSPAPPTKKSNLPERDFYAFRYNFKSNSIDSTKPAAIETKRVADNTQVVAEFPNKEGDITTYNGSEQPSKEIDCVLIYDEDTGQYSLEKLDAFVSLQFGGKKSVPTLIAAIADKGKRKQEEEDDDLTGILLKELDDKELPDPLSTTKYSLIEEIEEGEEPEIPLRQPSPLPPPKLPPPSLADSPYRSTKPLPRPRAKAPILDKATPTAASIGPASLPAKPAASNIITPATTAVPPRPASKPKEKKVKLATNSLALPGEIVELPKGGATKKGKSSTSTAGPTRQSKVTKTLSTFALPDEEILELPKVAAPAKPNPRANTAGTASRQLNAVPPPAPPKAPTVLSLPGAGDSHFALPGSLPSSSVISTSAAAGASSLPPISTPAVPPGVSAKIVMEEYVPGEEDDITTRLEDEIFGDFGEEEHDDENEDMVEQEIDADLEAELEQEINFGMTNEVFGGEDSDDDEDMEDAMEDAMQEVPTIGDVGGEHIIPWNKMPVAGEADSEEEYSTSDSDSD</sequence>
<dbReference type="GO" id="GO:0003746">
    <property type="term" value="F:translation elongation factor activity"/>
    <property type="evidence" value="ECO:0007669"/>
    <property type="project" value="UniProtKB-KW"/>
</dbReference>
<dbReference type="AlphaFoldDB" id="A0A9P6ED98"/>
<feature type="compositionally biased region" description="Polar residues" evidence="8">
    <location>
        <begin position="1"/>
        <end position="10"/>
    </location>
</feature>
<feature type="compositionally biased region" description="Pro residues" evidence="8">
    <location>
        <begin position="199"/>
        <end position="212"/>
    </location>
</feature>
<dbReference type="Proteomes" id="UP000807306">
    <property type="component" value="Unassembled WGS sequence"/>
</dbReference>
<feature type="region of interest" description="Disordered" evidence="8">
    <location>
        <begin position="337"/>
        <end position="414"/>
    </location>
</feature>
<accession>A0A9P6ED98</accession>
<dbReference type="PANTHER" id="PTHR15970:SF2">
    <property type="entry name" value="ELL-ASSOCIATED FACTOR EAF"/>
    <property type="match status" value="1"/>
</dbReference>
<reference evidence="10" key="1">
    <citation type="submission" date="2020-11" db="EMBL/GenBank/DDBJ databases">
        <authorList>
            <consortium name="DOE Joint Genome Institute"/>
            <person name="Ahrendt S."/>
            <person name="Riley R."/>
            <person name="Andreopoulos W."/>
            <person name="Labutti K."/>
            <person name="Pangilinan J."/>
            <person name="Ruiz-Duenas F.J."/>
            <person name="Barrasa J.M."/>
            <person name="Sanchez-Garcia M."/>
            <person name="Camarero S."/>
            <person name="Miyauchi S."/>
            <person name="Serrano A."/>
            <person name="Linde D."/>
            <person name="Babiker R."/>
            <person name="Drula E."/>
            <person name="Ayuso-Fernandez I."/>
            <person name="Pacheco R."/>
            <person name="Padilla G."/>
            <person name="Ferreira P."/>
            <person name="Barriuso J."/>
            <person name="Kellner H."/>
            <person name="Castanera R."/>
            <person name="Alfaro M."/>
            <person name="Ramirez L."/>
            <person name="Pisabarro A.G."/>
            <person name="Kuo A."/>
            <person name="Tritt A."/>
            <person name="Lipzen A."/>
            <person name="He G."/>
            <person name="Yan M."/>
            <person name="Ng V."/>
            <person name="Cullen D."/>
            <person name="Martin F."/>
            <person name="Rosso M.-N."/>
            <person name="Henrissat B."/>
            <person name="Hibbett D."/>
            <person name="Martinez A.T."/>
            <person name="Grigoriev I.V."/>
        </authorList>
    </citation>
    <scope>NUCLEOTIDE SEQUENCE</scope>
    <source>
        <strain evidence="10">CBS 506.95</strain>
    </source>
</reference>
<dbReference type="GO" id="GO:0003711">
    <property type="term" value="F:transcription elongation factor activity"/>
    <property type="evidence" value="ECO:0007669"/>
    <property type="project" value="TreeGrafter"/>
</dbReference>
<dbReference type="Pfam" id="PF09816">
    <property type="entry name" value="EAF"/>
    <property type="match status" value="1"/>
</dbReference>
<feature type="region of interest" description="Disordered" evidence="8">
    <location>
        <begin position="524"/>
        <end position="545"/>
    </location>
</feature>
<comment type="similarity">
    <text evidence="2">Belongs to the EAF family.</text>
</comment>
<dbReference type="OrthoDB" id="125903at2759"/>
<feature type="compositionally biased region" description="Acidic residues" evidence="8">
    <location>
        <begin position="531"/>
        <end position="545"/>
    </location>
</feature>
<evidence type="ECO:0000256" key="6">
    <source>
        <dbReference type="ARBA" id="ARBA00023163"/>
    </source>
</evidence>
<dbReference type="GO" id="GO:0032783">
    <property type="term" value="C:super elongation complex"/>
    <property type="evidence" value="ECO:0007669"/>
    <property type="project" value="InterPro"/>
</dbReference>
<dbReference type="EMBL" id="MU157868">
    <property type="protein sequence ID" value="KAF9526689.1"/>
    <property type="molecule type" value="Genomic_DNA"/>
</dbReference>
<evidence type="ECO:0000256" key="8">
    <source>
        <dbReference type="SAM" id="MobiDB-lite"/>
    </source>
</evidence>
<feature type="region of interest" description="Disordered" evidence="8">
    <location>
        <begin position="164"/>
        <end position="322"/>
    </location>
</feature>
<keyword evidence="5" id="KW-0010">Activator</keyword>
<keyword evidence="4" id="KW-0805">Transcription regulation</keyword>
<evidence type="ECO:0000259" key="9">
    <source>
        <dbReference type="Pfam" id="PF09816"/>
    </source>
</evidence>
<keyword evidence="10" id="KW-0648">Protein biosynthesis</keyword>
<proteinExistence type="inferred from homology"/>
<feature type="domain" description="Transcription elongation factor Eaf N-terminal" evidence="9">
    <location>
        <begin position="15"/>
        <end position="130"/>
    </location>
</feature>
<evidence type="ECO:0000256" key="4">
    <source>
        <dbReference type="ARBA" id="ARBA00023015"/>
    </source>
</evidence>
<evidence type="ECO:0000256" key="1">
    <source>
        <dbReference type="ARBA" id="ARBA00004123"/>
    </source>
</evidence>
<dbReference type="InterPro" id="IPR019194">
    <property type="entry name" value="Tscrpt_elong_fac_Eaf_N"/>
</dbReference>
<keyword evidence="10" id="KW-0251">Elongation factor</keyword>
<evidence type="ECO:0000256" key="2">
    <source>
        <dbReference type="ARBA" id="ARBA00007798"/>
    </source>
</evidence>
<comment type="caution">
    <text evidence="10">The sequence shown here is derived from an EMBL/GenBank/DDBJ whole genome shotgun (WGS) entry which is preliminary data.</text>
</comment>
<evidence type="ECO:0000313" key="11">
    <source>
        <dbReference type="Proteomes" id="UP000807306"/>
    </source>
</evidence>
<dbReference type="InterPro" id="IPR027093">
    <property type="entry name" value="EAF_fam"/>
</dbReference>
<feature type="region of interest" description="Disordered" evidence="8">
    <location>
        <begin position="1"/>
        <end position="46"/>
    </location>
</feature>
<evidence type="ECO:0000256" key="7">
    <source>
        <dbReference type="ARBA" id="ARBA00023242"/>
    </source>
</evidence>
<dbReference type="GO" id="GO:0006368">
    <property type="term" value="P:transcription elongation by RNA polymerase II"/>
    <property type="evidence" value="ECO:0007669"/>
    <property type="project" value="InterPro"/>
</dbReference>
<name>A0A9P6ED98_9AGAR</name>
<feature type="compositionally biased region" description="Acidic residues" evidence="8">
    <location>
        <begin position="185"/>
        <end position="194"/>
    </location>
</feature>
<comment type="subcellular location">
    <subcellularLocation>
        <location evidence="1">Nucleus</location>
    </subcellularLocation>
</comment>
<evidence type="ECO:0000313" key="10">
    <source>
        <dbReference type="EMBL" id="KAF9526689.1"/>
    </source>
</evidence>
<keyword evidence="7" id="KW-0539">Nucleus</keyword>
<keyword evidence="11" id="KW-1185">Reference proteome</keyword>
<keyword evidence="6" id="KW-0804">Transcription</keyword>
<feature type="compositionally biased region" description="Polar residues" evidence="8">
    <location>
        <begin position="348"/>
        <end position="359"/>
    </location>
</feature>